<evidence type="ECO:0000313" key="3">
    <source>
        <dbReference type="Proteomes" id="UP000015241"/>
    </source>
</evidence>
<keyword evidence="3" id="KW-1185">Reference proteome</keyword>
<proteinExistence type="predicted"/>
<feature type="region of interest" description="Disordered" evidence="1">
    <location>
        <begin position="273"/>
        <end position="305"/>
    </location>
</feature>
<dbReference type="OrthoDB" id="3235609at2759"/>
<dbReference type="AlphaFoldDB" id="S8F9Z6"/>
<dbReference type="EMBL" id="KE504207">
    <property type="protein sequence ID" value="EPS95444.1"/>
    <property type="molecule type" value="Genomic_DNA"/>
</dbReference>
<gene>
    <name evidence="2" type="ORF">FOMPIDRAFT_1054170</name>
</gene>
<organism evidence="2 3">
    <name type="scientific">Fomitopsis schrenkii</name>
    <name type="common">Brown rot fungus</name>
    <dbReference type="NCBI Taxonomy" id="2126942"/>
    <lineage>
        <taxon>Eukaryota</taxon>
        <taxon>Fungi</taxon>
        <taxon>Dikarya</taxon>
        <taxon>Basidiomycota</taxon>
        <taxon>Agaricomycotina</taxon>
        <taxon>Agaricomycetes</taxon>
        <taxon>Polyporales</taxon>
        <taxon>Fomitopsis</taxon>
    </lineage>
</organism>
<accession>S8F9Z6</accession>
<feature type="region of interest" description="Disordered" evidence="1">
    <location>
        <begin position="70"/>
        <end position="96"/>
    </location>
</feature>
<feature type="compositionally biased region" description="Basic and acidic residues" evidence="1">
    <location>
        <begin position="290"/>
        <end position="299"/>
    </location>
</feature>
<reference evidence="2 3" key="1">
    <citation type="journal article" date="2012" name="Science">
        <title>The Paleozoic origin of enzymatic lignin decomposition reconstructed from 31 fungal genomes.</title>
        <authorList>
            <person name="Floudas D."/>
            <person name="Binder M."/>
            <person name="Riley R."/>
            <person name="Barry K."/>
            <person name="Blanchette R.A."/>
            <person name="Henrissat B."/>
            <person name="Martinez A.T."/>
            <person name="Otillar R."/>
            <person name="Spatafora J.W."/>
            <person name="Yadav J.S."/>
            <person name="Aerts A."/>
            <person name="Benoit I."/>
            <person name="Boyd A."/>
            <person name="Carlson A."/>
            <person name="Copeland A."/>
            <person name="Coutinho P.M."/>
            <person name="de Vries R.P."/>
            <person name="Ferreira P."/>
            <person name="Findley K."/>
            <person name="Foster B."/>
            <person name="Gaskell J."/>
            <person name="Glotzer D."/>
            <person name="Gorecki P."/>
            <person name="Heitman J."/>
            <person name="Hesse C."/>
            <person name="Hori C."/>
            <person name="Igarashi K."/>
            <person name="Jurgens J.A."/>
            <person name="Kallen N."/>
            <person name="Kersten P."/>
            <person name="Kohler A."/>
            <person name="Kuees U."/>
            <person name="Kumar T.K.A."/>
            <person name="Kuo A."/>
            <person name="LaButti K."/>
            <person name="Larrondo L.F."/>
            <person name="Lindquist E."/>
            <person name="Ling A."/>
            <person name="Lombard V."/>
            <person name="Lucas S."/>
            <person name="Lundell T."/>
            <person name="Martin R."/>
            <person name="McLaughlin D.J."/>
            <person name="Morgenstern I."/>
            <person name="Morin E."/>
            <person name="Murat C."/>
            <person name="Nagy L.G."/>
            <person name="Nolan M."/>
            <person name="Ohm R.A."/>
            <person name="Patyshakuliyeva A."/>
            <person name="Rokas A."/>
            <person name="Ruiz-Duenas F.J."/>
            <person name="Sabat G."/>
            <person name="Salamov A."/>
            <person name="Samejima M."/>
            <person name="Schmutz J."/>
            <person name="Slot J.C."/>
            <person name="St John F."/>
            <person name="Stenlid J."/>
            <person name="Sun H."/>
            <person name="Sun S."/>
            <person name="Syed K."/>
            <person name="Tsang A."/>
            <person name="Wiebenga A."/>
            <person name="Young D."/>
            <person name="Pisabarro A."/>
            <person name="Eastwood D.C."/>
            <person name="Martin F."/>
            <person name="Cullen D."/>
            <person name="Grigoriev I.V."/>
            <person name="Hibbett D.S."/>
        </authorList>
    </citation>
    <scope>NUCLEOTIDE SEQUENCE</scope>
    <source>
        <strain evidence="3">FP-58527</strain>
    </source>
</reference>
<feature type="region of interest" description="Disordered" evidence="1">
    <location>
        <begin position="408"/>
        <end position="445"/>
    </location>
</feature>
<protein>
    <submittedName>
        <fullName evidence="2">Uncharacterized protein</fullName>
    </submittedName>
</protein>
<dbReference type="Proteomes" id="UP000015241">
    <property type="component" value="Unassembled WGS sequence"/>
</dbReference>
<dbReference type="eggNOG" id="ENOG502SS6Y">
    <property type="taxonomic scope" value="Eukaryota"/>
</dbReference>
<dbReference type="HOGENOM" id="CLU_040086_0_0_1"/>
<feature type="compositionally biased region" description="Basic residues" evidence="1">
    <location>
        <begin position="275"/>
        <end position="288"/>
    </location>
</feature>
<evidence type="ECO:0000256" key="1">
    <source>
        <dbReference type="SAM" id="MobiDB-lite"/>
    </source>
</evidence>
<sequence>MHPRHYPPCIHFIVKGIQPNGASHLLLPRSRFTILCWRPPERQHPRERFLSLSLINFSNRAELESKLKWHASTKSNKKDKSKANKPYAVDGGGPPSAGELRSSFELQRVLVLSRPMLAKIDNFQAAELALQQLPEQVNVVSLCYNAWKADTRTLRERQADPRVLDIGWTVWSKPAHWNNFQLTSSDTTHVIVQDDRLLGNPGSKRIECEYATTTYEKRSDIAWRLSSALTGRHPVVLLVHEEAHTLTTLRALGVNTTEWVSGIAGLLYGGARGPVPHRSRSSRSRSPGRRGSDAQDHGRRPSGTPVYVVDVRGLYLALRQIAPITDSVPINARGLGVSLDPPKDKSGAVTPSVIAESDRWWCAGTESLLLGKMWYSMARGSNIDDQRALRWPPMPTGMAAPRPEDNIFQDTPLPPEGAEGGDASDVDPNDIVPTAAAPSSSKLGIGEKDFNLMHPDAWDDAFDDDC</sequence>
<dbReference type="InParanoid" id="S8F9Z6"/>
<evidence type="ECO:0000313" key="2">
    <source>
        <dbReference type="EMBL" id="EPS95444.1"/>
    </source>
</evidence>
<name>S8F9Z6_FOMSC</name>